<feature type="region of interest" description="Disordered" evidence="14">
    <location>
        <begin position="860"/>
        <end position="883"/>
    </location>
</feature>
<dbReference type="FunCoup" id="A0A1X2HMF9">
    <property type="interactions" value="217"/>
</dbReference>
<dbReference type="InterPro" id="IPR023298">
    <property type="entry name" value="ATPase_P-typ_TM_dom_sf"/>
</dbReference>
<keyword evidence="17" id="KW-1185">Reference proteome</keyword>
<dbReference type="GO" id="GO:0016887">
    <property type="term" value="F:ATP hydrolysis activity"/>
    <property type="evidence" value="ECO:0007669"/>
    <property type="project" value="InterPro"/>
</dbReference>
<gene>
    <name evidence="16" type="ORF">BCR43DRAFT_433476</name>
</gene>
<dbReference type="Proteomes" id="UP000242180">
    <property type="component" value="Unassembled WGS sequence"/>
</dbReference>
<evidence type="ECO:0000256" key="3">
    <source>
        <dbReference type="ARBA" id="ARBA00008804"/>
    </source>
</evidence>
<dbReference type="InterPro" id="IPR006534">
    <property type="entry name" value="P-type_ATPase_IIIA"/>
</dbReference>
<dbReference type="PANTHER" id="PTHR42861">
    <property type="entry name" value="CALCIUM-TRANSPORTING ATPASE"/>
    <property type="match status" value="1"/>
</dbReference>
<dbReference type="Gene3D" id="2.70.150.10">
    <property type="entry name" value="Calcium-transporting ATPase, cytoplasmic transduction domain A"/>
    <property type="match status" value="1"/>
</dbReference>
<dbReference type="InterPro" id="IPR004014">
    <property type="entry name" value="ATPase_P-typ_cation-transptr_N"/>
</dbReference>
<dbReference type="InterPro" id="IPR018303">
    <property type="entry name" value="ATPase_P-typ_P_site"/>
</dbReference>
<dbReference type="InterPro" id="IPR059000">
    <property type="entry name" value="ATPase_P-type_domA"/>
</dbReference>
<keyword evidence="7 13" id="KW-0547">Nucleotide-binding</keyword>
<dbReference type="GO" id="GO:0046872">
    <property type="term" value="F:metal ion binding"/>
    <property type="evidence" value="ECO:0007669"/>
    <property type="project" value="UniProtKB-KW"/>
</dbReference>
<evidence type="ECO:0000256" key="2">
    <source>
        <dbReference type="ARBA" id="ARBA00004141"/>
    </source>
</evidence>
<dbReference type="InterPro" id="IPR023299">
    <property type="entry name" value="ATPase_P-typ_cyto_dom_N"/>
</dbReference>
<feature type="domain" description="Cation-transporting P-type ATPase N-terminal" evidence="15">
    <location>
        <begin position="13"/>
        <end position="86"/>
    </location>
</feature>
<feature type="transmembrane region" description="Helical" evidence="13">
    <location>
        <begin position="802"/>
        <end position="824"/>
    </location>
</feature>
<feature type="transmembrane region" description="Helical" evidence="13">
    <location>
        <begin position="701"/>
        <end position="727"/>
    </location>
</feature>
<dbReference type="InterPro" id="IPR008250">
    <property type="entry name" value="ATPase_P-typ_transduc_dom_A_sf"/>
</dbReference>
<evidence type="ECO:0000256" key="5">
    <source>
        <dbReference type="ARBA" id="ARBA00022692"/>
    </source>
</evidence>
<dbReference type="InParanoid" id="A0A1X2HMF9"/>
<keyword evidence="4" id="KW-0597">Phosphoprotein</keyword>
<dbReference type="SUPFAM" id="SSF56784">
    <property type="entry name" value="HAD-like"/>
    <property type="match status" value="1"/>
</dbReference>
<dbReference type="Gene3D" id="3.40.50.1000">
    <property type="entry name" value="HAD superfamily/HAD-like"/>
    <property type="match status" value="1"/>
</dbReference>
<keyword evidence="13" id="KW-0406">Ion transport</keyword>
<dbReference type="SUPFAM" id="SSF81660">
    <property type="entry name" value="Metal cation-transporting ATPase, ATP-binding domain N"/>
    <property type="match status" value="1"/>
</dbReference>
<evidence type="ECO:0000256" key="14">
    <source>
        <dbReference type="SAM" id="MobiDB-lite"/>
    </source>
</evidence>
<dbReference type="SFLD" id="SFLDG00002">
    <property type="entry name" value="C1.7:_P-type_atpase_like"/>
    <property type="match status" value="1"/>
</dbReference>
<dbReference type="SUPFAM" id="SSF81665">
    <property type="entry name" value="Calcium ATPase, transmembrane domain M"/>
    <property type="match status" value="1"/>
</dbReference>
<dbReference type="SMART" id="SM00831">
    <property type="entry name" value="Cation_ATPase_N"/>
    <property type="match status" value="1"/>
</dbReference>
<dbReference type="SFLD" id="SFLDF00027">
    <property type="entry name" value="p-type_atpase"/>
    <property type="match status" value="1"/>
</dbReference>
<feature type="transmembrane region" description="Helical" evidence="13">
    <location>
        <begin position="669"/>
        <end position="689"/>
    </location>
</feature>
<dbReference type="PROSITE" id="PS00154">
    <property type="entry name" value="ATPASE_E1_E2"/>
    <property type="match status" value="1"/>
</dbReference>
<reference evidence="16 17" key="1">
    <citation type="submission" date="2016-07" db="EMBL/GenBank/DDBJ databases">
        <title>Pervasive Adenine N6-methylation of Active Genes in Fungi.</title>
        <authorList>
            <consortium name="DOE Joint Genome Institute"/>
            <person name="Mondo S.J."/>
            <person name="Dannebaum R.O."/>
            <person name="Kuo R.C."/>
            <person name="Labutti K."/>
            <person name="Haridas S."/>
            <person name="Kuo A."/>
            <person name="Salamov A."/>
            <person name="Ahrendt S.R."/>
            <person name="Lipzen A."/>
            <person name="Sullivan W."/>
            <person name="Andreopoulos W.B."/>
            <person name="Clum A."/>
            <person name="Lindquist E."/>
            <person name="Daum C."/>
            <person name="Ramamoorthy G.K."/>
            <person name="Gryganskyi A."/>
            <person name="Culley D."/>
            <person name="Magnuson J.K."/>
            <person name="James T.Y."/>
            <person name="O'Malley M.A."/>
            <person name="Stajich J.E."/>
            <person name="Spatafora J.W."/>
            <person name="Visel A."/>
            <person name="Grigoriev I.V."/>
        </authorList>
    </citation>
    <scope>NUCLEOTIDE SEQUENCE [LARGE SCALE GENOMIC DNA]</scope>
    <source>
        <strain evidence="16 17">NRRL 2496</strain>
    </source>
</reference>
<evidence type="ECO:0000256" key="6">
    <source>
        <dbReference type="ARBA" id="ARBA00022723"/>
    </source>
</evidence>
<evidence type="ECO:0000256" key="8">
    <source>
        <dbReference type="ARBA" id="ARBA00022840"/>
    </source>
</evidence>
<sequence>MPGRDPGKPNSAQWVDELPPELEPYLQTPPVTGLTDEQASERLERFGRNELKQKKRNKILHFLSFFTGAIAYLMEISVILTAVTADWIDFAIILGLLIVNALIGFIEESRADSAVAALQSSLALRTRCKRAGQLREMPSGDIAVGDILVLRLGDIVPADARLLDMDVLGGKPQADFLVDQSSLTGESLLVKKRAGDLVYSSCIVKQGQQLAVVARTGPDTFIGRAASLIGATTDAGHFQKVINYIGNFLILLSILLVAVLFAYDLIELKIRTGTVTGDNVLETLKEMVVLTIAAIPVGLPTVMSVTMAVGAKQLAKRQVIIKRLTAVEELSSVSILCTDKTGTLTLNELTLDEPYLPSHYTKDDILLYAHLACETTAQDPIELAVRDAAEKYHPQITPQEVHGYTVQTFTPFNPTDKMARATVLELGTQKTFQAAKGAPQVIIGLCGGHAEAEHVVEDMASRGLRCLGVARTVNDNEWQLVGLLTFLDPPRPDSAATLNECANNGIAVKMITGDQAAIASEVAGRLGMGQMILDADYIANPARSEDEVVEDCLRADGFARVIPEHKYRVVELLQSRGYFVAMTGDGVNDAAALKKANVGIAVHGSTDAARSASDIVLLTPGLAPIIDGIKTSRVIFQRLRSYALYRITSTIHFLLFFFVVTLAEDWQMPPIFLILISVLNDAATLVMAVDNVKPSPSPDMWRLRLLIVLSCVLAAVLSLISFGHFYILRDVIKVSAGQLNTLMYLHISSAPHFVIFSTRVETFCWQSIPSWPFTLVVLGTQVVALVLSVYGMFGYQSNIESIGWPLGLVVVAISLATFLLIDVIKVVTIRLWDRYTQHRRLAPAAIKKQQKMTRATLFQQKQESRSGYDRAQRRESVSSVVSF</sequence>
<feature type="transmembrane region" description="Helical" evidence="13">
    <location>
        <begin position="643"/>
        <end position="663"/>
    </location>
</feature>
<dbReference type="STRING" id="13706.A0A1X2HMF9"/>
<evidence type="ECO:0000256" key="11">
    <source>
        <dbReference type="ARBA" id="ARBA00022989"/>
    </source>
</evidence>
<keyword evidence="9 13" id="KW-0460">Magnesium</keyword>
<feature type="transmembrane region" description="Helical" evidence="13">
    <location>
        <begin position="59"/>
        <end position="81"/>
    </location>
</feature>
<dbReference type="Gene3D" id="3.40.1110.10">
    <property type="entry name" value="Calcium-transporting ATPase, cytoplasmic domain N"/>
    <property type="match status" value="1"/>
</dbReference>
<feature type="transmembrane region" description="Helical" evidence="13">
    <location>
        <begin position="770"/>
        <end position="790"/>
    </location>
</feature>
<comment type="function">
    <text evidence="1">The plasma membrane ATPase of plants and fungi is a hydrogen ion pump. The proton gradient it generates drives the active transport of nutrients by H(+)-symport. The resulting external acidification and/or internal alkinization may mediate growth responses.</text>
</comment>
<keyword evidence="5 13" id="KW-0812">Transmembrane</keyword>
<dbReference type="GO" id="GO:0005524">
    <property type="term" value="F:ATP binding"/>
    <property type="evidence" value="ECO:0007669"/>
    <property type="project" value="UniProtKB-UniRule"/>
</dbReference>
<feature type="transmembrane region" description="Helical" evidence="13">
    <location>
        <begin position="87"/>
        <end position="106"/>
    </location>
</feature>
<dbReference type="Pfam" id="PF00690">
    <property type="entry name" value="Cation_ATPase_N"/>
    <property type="match status" value="1"/>
</dbReference>
<dbReference type="InterPro" id="IPR001757">
    <property type="entry name" value="P_typ_ATPase"/>
</dbReference>
<evidence type="ECO:0000256" key="13">
    <source>
        <dbReference type="RuleBase" id="RU362083"/>
    </source>
</evidence>
<proteinExistence type="inferred from homology"/>
<dbReference type="AlphaFoldDB" id="A0A1X2HMF9"/>
<dbReference type="GO" id="GO:0120029">
    <property type="term" value="P:proton export across plasma membrane"/>
    <property type="evidence" value="ECO:0007669"/>
    <property type="project" value="UniProtKB-UniRule"/>
</dbReference>
<dbReference type="OrthoDB" id="116380at2759"/>
<dbReference type="EC" id="7.1.2.1" evidence="13"/>
<dbReference type="Gene3D" id="1.20.1110.10">
    <property type="entry name" value="Calcium-transporting ATPase, transmembrane domain"/>
    <property type="match status" value="1"/>
</dbReference>
<feature type="compositionally biased region" description="Basic and acidic residues" evidence="14">
    <location>
        <begin position="862"/>
        <end position="876"/>
    </location>
</feature>
<keyword evidence="11 13" id="KW-1133">Transmembrane helix</keyword>
<evidence type="ECO:0000256" key="7">
    <source>
        <dbReference type="ARBA" id="ARBA00022741"/>
    </source>
</evidence>
<keyword evidence="13" id="KW-0813">Transport</keyword>
<evidence type="ECO:0000313" key="17">
    <source>
        <dbReference type="Proteomes" id="UP000242180"/>
    </source>
</evidence>
<dbReference type="SUPFAM" id="SSF81653">
    <property type="entry name" value="Calcium ATPase, transduction domain A"/>
    <property type="match status" value="1"/>
</dbReference>
<keyword evidence="8 13" id="KW-0067">ATP-binding</keyword>
<dbReference type="InterPro" id="IPR023214">
    <property type="entry name" value="HAD_sf"/>
</dbReference>
<keyword evidence="6" id="KW-0479">Metal-binding</keyword>
<dbReference type="OMA" id="VIEFHPF"/>
<protein>
    <recommendedName>
        <fullName evidence="13">Plasma membrane ATPase</fullName>
        <ecNumber evidence="13">7.1.2.1</ecNumber>
    </recommendedName>
</protein>
<evidence type="ECO:0000313" key="16">
    <source>
        <dbReference type="EMBL" id="ORZ00574.1"/>
    </source>
</evidence>
<dbReference type="NCBIfam" id="TIGR01647">
    <property type="entry name" value="ATPase-IIIA_H"/>
    <property type="match status" value="1"/>
</dbReference>
<dbReference type="InterPro" id="IPR044492">
    <property type="entry name" value="P_typ_ATPase_HD_dom"/>
</dbReference>
<organism evidence="16 17">
    <name type="scientific">Syncephalastrum racemosum</name>
    <name type="common">Filamentous fungus</name>
    <dbReference type="NCBI Taxonomy" id="13706"/>
    <lineage>
        <taxon>Eukaryota</taxon>
        <taxon>Fungi</taxon>
        <taxon>Fungi incertae sedis</taxon>
        <taxon>Mucoromycota</taxon>
        <taxon>Mucoromycotina</taxon>
        <taxon>Mucoromycetes</taxon>
        <taxon>Mucorales</taxon>
        <taxon>Syncephalastraceae</taxon>
        <taxon>Syncephalastrum</taxon>
    </lineage>
</organism>
<comment type="caution">
    <text evidence="16">The sequence shown here is derived from an EMBL/GenBank/DDBJ whole genome shotgun (WGS) entry which is preliminary data.</text>
</comment>
<dbReference type="PRINTS" id="PR00120">
    <property type="entry name" value="HATPASE"/>
</dbReference>
<dbReference type="NCBIfam" id="TIGR01494">
    <property type="entry name" value="ATPase_P-type"/>
    <property type="match status" value="2"/>
</dbReference>
<evidence type="ECO:0000259" key="15">
    <source>
        <dbReference type="SMART" id="SM00831"/>
    </source>
</evidence>
<keyword evidence="12 13" id="KW-0472">Membrane</keyword>
<dbReference type="EMBL" id="MCGN01000002">
    <property type="protein sequence ID" value="ORZ00574.1"/>
    <property type="molecule type" value="Genomic_DNA"/>
</dbReference>
<comment type="similarity">
    <text evidence="3 13">Belongs to the cation transport ATPase (P-type) (TC 3.A.3) family. Type IIIA subfamily.</text>
</comment>
<comment type="subcellular location">
    <subcellularLocation>
        <location evidence="13">Cell membrane</location>
        <topology evidence="13">Multi-pass membrane protein</topology>
    </subcellularLocation>
    <subcellularLocation>
        <location evidence="2">Membrane</location>
        <topology evidence="2">Multi-pass membrane protein</topology>
    </subcellularLocation>
</comment>
<evidence type="ECO:0000256" key="12">
    <source>
        <dbReference type="ARBA" id="ARBA00023136"/>
    </source>
</evidence>
<comment type="catalytic activity">
    <reaction evidence="13">
        <text>ATP + H2O + H(+)(in) = ADP + phosphate + 2 H(+)(out)</text>
        <dbReference type="Rhea" id="RHEA:20852"/>
        <dbReference type="ChEBI" id="CHEBI:15377"/>
        <dbReference type="ChEBI" id="CHEBI:15378"/>
        <dbReference type="ChEBI" id="CHEBI:30616"/>
        <dbReference type="ChEBI" id="CHEBI:43474"/>
        <dbReference type="ChEBI" id="CHEBI:456216"/>
        <dbReference type="EC" id="7.1.2.1"/>
    </reaction>
</comment>
<dbReference type="FunFam" id="3.40.50.1000:FF:000211">
    <property type="entry name" value="Plasma membrane ATPase"/>
    <property type="match status" value="1"/>
</dbReference>
<evidence type="ECO:0000256" key="4">
    <source>
        <dbReference type="ARBA" id="ARBA00022553"/>
    </source>
</evidence>
<dbReference type="PRINTS" id="PR00119">
    <property type="entry name" value="CATATPASE"/>
</dbReference>
<feature type="transmembrane region" description="Helical" evidence="13">
    <location>
        <begin position="287"/>
        <end position="309"/>
    </location>
</feature>
<dbReference type="InterPro" id="IPR036412">
    <property type="entry name" value="HAD-like_sf"/>
</dbReference>
<feature type="transmembrane region" description="Helical" evidence="13">
    <location>
        <begin position="244"/>
        <end position="263"/>
    </location>
</feature>
<dbReference type="SFLD" id="SFLDS00003">
    <property type="entry name" value="Haloacid_Dehalogenase"/>
    <property type="match status" value="1"/>
</dbReference>
<keyword evidence="13" id="KW-0375">Hydrogen ion transport</keyword>
<evidence type="ECO:0000256" key="9">
    <source>
        <dbReference type="ARBA" id="ARBA00022842"/>
    </source>
</evidence>
<evidence type="ECO:0000256" key="10">
    <source>
        <dbReference type="ARBA" id="ARBA00022967"/>
    </source>
</evidence>
<name>A0A1X2HMF9_SYNRA</name>
<dbReference type="GO" id="GO:0005886">
    <property type="term" value="C:plasma membrane"/>
    <property type="evidence" value="ECO:0007669"/>
    <property type="project" value="UniProtKB-SubCell"/>
</dbReference>
<accession>A0A1X2HMF9</accession>
<dbReference type="Pfam" id="PF00122">
    <property type="entry name" value="E1-E2_ATPase"/>
    <property type="match status" value="1"/>
</dbReference>
<dbReference type="GO" id="GO:0008553">
    <property type="term" value="F:P-type proton-exporting transporter activity"/>
    <property type="evidence" value="ECO:0007669"/>
    <property type="project" value="UniProtKB-UniRule"/>
</dbReference>
<evidence type="ECO:0000256" key="1">
    <source>
        <dbReference type="ARBA" id="ARBA00003417"/>
    </source>
</evidence>
<keyword evidence="10 13" id="KW-1278">Translocase</keyword>
<dbReference type="Pfam" id="PF00702">
    <property type="entry name" value="Hydrolase"/>
    <property type="match status" value="1"/>
</dbReference>
<dbReference type="CDD" id="cd02076">
    <property type="entry name" value="P-type_ATPase_H"/>
    <property type="match status" value="1"/>
</dbReference>